<proteinExistence type="predicted"/>
<dbReference type="InterPro" id="IPR012910">
    <property type="entry name" value="Plug_dom"/>
</dbReference>
<dbReference type="AlphaFoldDB" id="A0A1J5RHF1"/>
<gene>
    <name evidence="3" type="primary">btuB_18</name>
    <name evidence="3" type="ORF">GALL_225130</name>
</gene>
<dbReference type="PANTHER" id="PTHR30069">
    <property type="entry name" value="TONB-DEPENDENT OUTER MEMBRANE RECEPTOR"/>
    <property type="match status" value="1"/>
</dbReference>
<evidence type="ECO:0000256" key="1">
    <source>
        <dbReference type="ARBA" id="ARBA00022729"/>
    </source>
</evidence>
<dbReference type="SUPFAM" id="SSF56935">
    <property type="entry name" value="Porins"/>
    <property type="match status" value="1"/>
</dbReference>
<comment type="caution">
    <text evidence="3">The sequence shown here is derived from an EMBL/GenBank/DDBJ whole genome shotgun (WGS) entry which is preliminary data.</text>
</comment>
<dbReference type="EMBL" id="MLJW01000165">
    <property type="protein sequence ID" value="OIQ95544.1"/>
    <property type="molecule type" value="Genomic_DNA"/>
</dbReference>
<dbReference type="GO" id="GO:0015344">
    <property type="term" value="F:siderophore uptake transmembrane transporter activity"/>
    <property type="evidence" value="ECO:0007669"/>
    <property type="project" value="TreeGrafter"/>
</dbReference>
<sequence>MSFNRSVAMPLRASTAGIFVAAVCAATAAIADISSNLNGGPNGTAVAQASPQGGPGIANPPNSSSTIVPSIVVTAARLKEARIALFPEVGTTVYTIDQGLINSLGQGDATSFDEVLLRLPAVDKDSKASGSLHVRDDHGNVQYRIDGVQLPENISGFGQSIDTRFVDKVDFLTGALPAQYGLRTAGIVNIQTTQGDSEPGGRIGMIVGSHNIYPNVSYDSD</sequence>
<dbReference type="GO" id="GO:0044718">
    <property type="term" value="P:siderophore transmembrane transport"/>
    <property type="evidence" value="ECO:0007669"/>
    <property type="project" value="TreeGrafter"/>
</dbReference>
<feature type="domain" description="TonB-dependent receptor plug" evidence="2">
    <location>
        <begin position="93"/>
        <end position="186"/>
    </location>
</feature>
<evidence type="ECO:0000313" key="3">
    <source>
        <dbReference type="EMBL" id="OIQ95544.1"/>
    </source>
</evidence>
<keyword evidence="1" id="KW-0732">Signal</keyword>
<dbReference type="PANTHER" id="PTHR30069:SF29">
    <property type="entry name" value="HEMOGLOBIN AND HEMOGLOBIN-HAPTOGLOBIN-BINDING PROTEIN 1-RELATED"/>
    <property type="match status" value="1"/>
</dbReference>
<accession>A0A1J5RHF1</accession>
<protein>
    <submittedName>
        <fullName evidence="3">Vitamin B12 transporter BtuB</fullName>
    </submittedName>
</protein>
<organism evidence="3">
    <name type="scientific">mine drainage metagenome</name>
    <dbReference type="NCBI Taxonomy" id="410659"/>
    <lineage>
        <taxon>unclassified sequences</taxon>
        <taxon>metagenomes</taxon>
        <taxon>ecological metagenomes</taxon>
    </lineage>
</organism>
<dbReference type="Pfam" id="PF07715">
    <property type="entry name" value="Plug"/>
    <property type="match status" value="1"/>
</dbReference>
<reference evidence="3" key="1">
    <citation type="submission" date="2016-10" db="EMBL/GenBank/DDBJ databases">
        <title>Sequence of Gallionella enrichment culture.</title>
        <authorList>
            <person name="Poehlein A."/>
            <person name="Muehling M."/>
            <person name="Daniel R."/>
        </authorList>
    </citation>
    <scope>NUCLEOTIDE SEQUENCE</scope>
</reference>
<dbReference type="InterPro" id="IPR037066">
    <property type="entry name" value="Plug_dom_sf"/>
</dbReference>
<dbReference type="InterPro" id="IPR039426">
    <property type="entry name" value="TonB-dep_rcpt-like"/>
</dbReference>
<name>A0A1J5RHF1_9ZZZZ</name>
<dbReference type="Gene3D" id="2.170.130.10">
    <property type="entry name" value="TonB-dependent receptor, plug domain"/>
    <property type="match status" value="1"/>
</dbReference>
<dbReference type="PROSITE" id="PS52016">
    <property type="entry name" value="TONB_DEPENDENT_REC_3"/>
    <property type="match status" value="1"/>
</dbReference>
<evidence type="ECO:0000259" key="2">
    <source>
        <dbReference type="Pfam" id="PF07715"/>
    </source>
</evidence>